<dbReference type="FunFam" id="3.40.50.300:FF:000149">
    <property type="entry name" value="Nuclear valosin-containing protein-like"/>
    <property type="match status" value="1"/>
</dbReference>
<evidence type="ECO:0000259" key="5">
    <source>
        <dbReference type="SMART" id="SM00382"/>
    </source>
</evidence>
<dbReference type="Pfam" id="PF17862">
    <property type="entry name" value="AAA_lid_3"/>
    <property type="match status" value="2"/>
</dbReference>
<keyword evidence="3" id="KW-0067">ATP-binding</keyword>
<proteinExistence type="inferred from homology"/>
<dbReference type="Pfam" id="PF00004">
    <property type="entry name" value="AAA"/>
    <property type="match status" value="2"/>
</dbReference>
<feature type="region of interest" description="Disordered" evidence="4">
    <location>
        <begin position="1"/>
        <end position="30"/>
    </location>
</feature>
<dbReference type="Pfam" id="PF16725">
    <property type="entry name" value="Nucleolin_bd"/>
    <property type="match status" value="1"/>
</dbReference>
<evidence type="ECO:0000313" key="6">
    <source>
        <dbReference type="EMBL" id="CDW44105.1"/>
    </source>
</evidence>
<keyword evidence="2" id="KW-0547">Nucleotide-binding</keyword>
<dbReference type="OrthoDB" id="27435at2759"/>
<sequence>MSADSIPMSTGKKRPVLGLKEPDLSDSTKKRKVVNRDFKLIPRMREYLENNRDKQYIDIEDMSLKLHAKYPEYNRQKLRQFRQTVEEAFEKLQQTTSKPNINEGDTSEGAKQEGDQEGEESKKSGEGKNKPSMNSVMMNLYAKKEEPESDLSKIQQKAQTILKKSSSDLSKSKDSTNDVKNKFSKKKDITETSESSKKITVNESAKSEAKAPESKKKIPESEARTPDSKRKTPESEAKTPDSKRKTPESKEKRQSVSQLDKGNLEKNIKSTVSKTATTNGHAESSQMNEDEANRKKVSRARSTSRNPSPTRKRNTKEVGQVTQSKITFADIGGNEDSLKEICTLLFHLRHPEIYEKLGVSSPRGFLLHGPPGCGKTLLANAIAGEIKLPLIKIAATEIVSGVSGESENNLREIFDKANSNAPCILFIDEIDAVTQKRENAQKEMEKRIVSQLLVCMDELNPKVLVIGATNRPDSLDPSLRRAGRFDREIAIGIPDEKARTKILNVLLRGLTIEKDVIPADLARKTPGYVGADLKALVREASVTAINRIFKDLRSNDIKDDPCSDLDELLSWIRSDVEENESITESQLSSFSIKYLDFEKAVQTVQPSSKREGFITVPDVTWEDVGALKEIREELDLAILAPVNNPEKFEELGLVAPAGILLCGPPGCGKTLLAKAVANQAGINFISVKGPELLNMYVGESERAVRQVFQRAQHSAPCVIFFDELDALCPKRSHNSSDGSSRVVNQLLTEMDGVETRKKVFLMAATNRVDIIDPAVLRPGRLDKVLFVDLPSQTDCIEIFKAITKNGSKPPLDKDVSFSELSEKMEGYSGADISALVREASIFAFKEYSLRPKTLIKVPILVAKRHFIHARSKIRPSISGDDKKKYESMKLKYCVTKEERIENEQESIEIEKDIFDLDNLRFLSQMEVRVKDSSSITEFRGKTGIVVSNEDRAFTIRISNGKERVIPGCDLEPFTPGLGERAKLLTTNGRIDDGLVVEYDEDEDDDVTIKFGNEESVIVPIDYLCKVR</sequence>
<protein>
    <submittedName>
        <fullName evidence="6">Nuclear VCPlike [Vicugna pacos]</fullName>
    </submittedName>
</protein>
<dbReference type="GO" id="GO:0005634">
    <property type="term" value="C:nucleus"/>
    <property type="evidence" value="ECO:0007669"/>
    <property type="project" value="TreeGrafter"/>
</dbReference>
<evidence type="ECO:0000256" key="2">
    <source>
        <dbReference type="ARBA" id="ARBA00022741"/>
    </source>
</evidence>
<dbReference type="EMBL" id="HACA01026744">
    <property type="protein sequence ID" value="CDW44105.1"/>
    <property type="molecule type" value="Transcribed_RNA"/>
</dbReference>
<feature type="domain" description="AAA+ ATPase" evidence="5">
    <location>
        <begin position="361"/>
        <end position="495"/>
    </location>
</feature>
<evidence type="ECO:0000256" key="3">
    <source>
        <dbReference type="ARBA" id="ARBA00022840"/>
    </source>
</evidence>
<dbReference type="InterPro" id="IPR050168">
    <property type="entry name" value="AAA_ATPase_domain"/>
</dbReference>
<dbReference type="GO" id="GO:0042254">
    <property type="term" value="P:ribosome biogenesis"/>
    <property type="evidence" value="ECO:0007669"/>
    <property type="project" value="TreeGrafter"/>
</dbReference>
<dbReference type="GO" id="GO:0003723">
    <property type="term" value="F:RNA binding"/>
    <property type="evidence" value="ECO:0007669"/>
    <property type="project" value="TreeGrafter"/>
</dbReference>
<dbReference type="InterPro" id="IPR038100">
    <property type="entry name" value="NLV2_N_sf"/>
</dbReference>
<feature type="compositionally biased region" description="Polar residues" evidence="4">
    <location>
        <begin position="92"/>
        <end position="104"/>
    </location>
</feature>
<dbReference type="InterPro" id="IPR003959">
    <property type="entry name" value="ATPase_AAA_core"/>
</dbReference>
<dbReference type="SUPFAM" id="SSF52540">
    <property type="entry name" value="P-loop containing nucleoside triphosphate hydrolases"/>
    <property type="match status" value="2"/>
</dbReference>
<dbReference type="GO" id="GO:1990275">
    <property type="term" value="F:preribosome binding"/>
    <property type="evidence" value="ECO:0007669"/>
    <property type="project" value="TreeGrafter"/>
</dbReference>
<evidence type="ECO:0000256" key="1">
    <source>
        <dbReference type="ARBA" id="ARBA00006914"/>
    </source>
</evidence>
<dbReference type="Gene3D" id="1.10.8.60">
    <property type="match status" value="2"/>
</dbReference>
<comment type="similarity">
    <text evidence="1">Belongs to the AAA ATPase family.</text>
</comment>
<dbReference type="Gene3D" id="3.40.50.300">
    <property type="entry name" value="P-loop containing nucleotide triphosphate hydrolases"/>
    <property type="match status" value="2"/>
</dbReference>
<dbReference type="InterPro" id="IPR003960">
    <property type="entry name" value="ATPase_AAA_CS"/>
</dbReference>
<organism evidence="6">
    <name type="scientific">Lepeophtheirus salmonis</name>
    <name type="common">Salmon louse</name>
    <name type="synonym">Caligus salmonis</name>
    <dbReference type="NCBI Taxonomy" id="72036"/>
    <lineage>
        <taxon>Eukaryota</taxon>
        <taxon>Metazoa</taxon>
        <taxon>Ecdysozoa</taxon>
        <taxon>Arthropoda</taxon>
        <taxon>Crustacea</taxon>
        <taxon>Multicrustacea</taxon>
        <taxon>Hexanauplia</taxon>
        <taxon>Copepoda</taxon>
        <taxon>Siphonostomatoida</taxon>
        <taxon>Caligidae</taxon>
        <taxon>Lepeophtheirus</taxon>
    </lineage>
</organism>
<reference evidence="6" key="1">
    <citation type="submission" date="2014-05" db="EMBL/GenBank/DDBJ databases">
        <authorList>
            <person name="Chronopoulou M."/>
        </authorList>
    </citation>
    <scope>NUCLEOTIDE SEQUENCE</scope>
    <source>
        <tissue evidence="6">Whole organism</tissue>
    </source>
</reference>
<dbReference type="CDD" id="cd19518">
    <property type="entry name" value="RecA-like_NVL_r1-like"/>
    <property type="match status" value="1"/>
</dbReference>
<feature type="compositionally biased region" description="Basic and acidic residues" evidence="4">
    <location>
        <begin position="170"/>
        <end position="197"/>
    </location>
</feature>
<dbReference type="Gene3D" id="1.10.10.2010">
    <property type="match status" value="1"/>
</dbReference>
<dbReference type="CDD" id="cd19530">
    <property type="entry name" value="RecA-like_NVL_r2-like"/>
    <property type="match status" value="1"/>
</dbReference>
<dbReference type="InterPro" id="IPR003593">
    <property type="entry name" value="AAA+_ATPase"/>
</dbReference>
<accession>A0A0K2V1B2</accession>
<dbReference type="PANTHER" id="PTHR23077:SF171">
    <property type="entry name" value="NUCLEAR VALOSIN-CONTAINING PROTEIN-LIKE"/>
    <property type="match status" value="1"/>
</dbReference>
<dbReference type="GO" id="GO:0016887">
    <property type="term" value="F:ATP hydrolysis activity"/>
    <property type="evidence" value="ECO:0007669"/>
    <property type="project" value="InterPro"/>
</dbReference>
<dbReference type="AlphaFoldDB" id="A0A0K2V1B2"/>
<name>A0A0K2V1B2_LEPSM</name>
<feature type="compositionally biased region" description="Basic and acidic residues" evidence="4">
    <location>
        <begin position="20"/>
        <end position="30"/>
    </location>
</feature>
<dbReference type="FunFam" id="3.40.50.300:FF:000600">
    <property type="entry name" value="Nuclear valosin-containing protein-like"/>
    <property type="match status" value="1"/>
</dbReference>
<dbReference type="SMART" id="SM00382">
    <property type="entry name" value="AAA"/>
    <property type="match status" value="2"/>
</dbReference>
<dbReference type="InterPro" id="IPR041569">
    <property type="entry name" value="AAA_lid_3"/>
</dbReference>
<evidence type="ECO:0000256" key="4">
    <source>
        <dbReference type="SAM" id="MobiDB-lite"/>
    </source>
</evidence>
<dbReference type="PROSITE" id="PS00674">
    <property type="entry name" value="AAA"/>
    <property type="match status" value="2"/>
</dbReference>
<dbReference type="InterPro" id="IPR031996">
    <property type="entry name" value="NVL2_nucleolin-bd"/>
</dbReference>
<feature type="region of interest" description="Disordered" evidence="4">
    <location>
        <begin position="89"/>
        <end position="321"/>
    </location>
</feature>
<feature type="compositionally biased region" description="Polar residues" evidence="4">
    <location>
        <begin position="300"/>
        <end position="309"/>
    </location>
</feature>
<dbReference type="GO" id="GO:0005524">
    <property type="term" value="F:ATP binding"/>
    <property type="evidence" value="ECO:0007669"/>
    <property type="project" value="UniProtKB-KW"/>
</dbReference>
<gene>
    <name evidence="6" type="primary">NVL</name>
</gene>
<dbReference type="InterPro" id="IPR027417">
    <property type="entry name" value="P-loop_NTPase"/>
</dbReference>
<feature type="compositionally biased region" description="Polar residues" evidence="4">
    <location>
        <begin position="269"/>
        <end position="287"/>
    </location>
</feature>
<feature type="compositionally biased region" description="Basic and acidic residues" evidence="4">
    <location>
        <begin position="205"/>
        <end position="254"/>
    </location>
</feature>
<feature type="domain" description="AAA+ ATPase" evidence="5">
    <location>
        <begin position="655"/>
        <end position="791"/>
    </location>
</feature>
<feature type="compositionally biased region" description="Basic and acidic residues" evidence="4">
    <location>
        <begin position="108"/>
        <end position="129"/>
    </location>
</feature>
<dbReference type="PANTHER" id="PTHR23077">
    <property type="entry name" value="AAA-FAMILY ATPASE"/>
    <property type="match status" value="1"/>
</dbReference>